<dbReference type="PANTHER" id="PTHR13355:SF11">
    <property type="entry name" value="GLUCOSAMINE 6-PHOSPHATE N-ACETYLTRANSFERASE"/>
    <property type="match status" value="1"/>
</dbReference>
<dbReference type="PANTHER" id="PTHR13355">
    <property type="entry name" value="GLUCOSAMINE 6-PHOSPHATE N-ACETYLTRANSFERASE"/>
    <property type="match status" value="1"/>
</dbReference>
<dbReference type="CDD" id="cd04301">
    <property type="entry name" value="NAT_SF"/>
    <property type="match status" value="1"/>
</dbReference>
<dbReference type="AlphaFoldDB" id="A0A0G0XPT6"/>
<dbReference type="InterPro" id="IPR016181">
    <property type="entry name" value="Acyl_CoA_acyltransferase"/>
</dbReference>
<evidence type="ECO:0000313" key="2">
    <source>
        <dbReference type="EMBL" id="KKR98820.1"/>
    </source>
</evidence>
<gene>
    <name evidence="2" type="ORF">UU49_C0015G0005</name>
</gene>
<dbReference type="PROSITE" id="PS51186">
    <property type="entry name" value="GNAT"/>
    <property type="match status" value="1"/>
</dbReference>
<dbReference type="Gene3D" id="3.40.630.30">
    <property type="match status" value="1"/>
</dbReference>
<dbReference type="SUPFAM" id="SSF55729">
    <property type="entry name" value="Acyl-CoA N-acyltransferases (Nat)"/>
    <property type="match status" value="1"/>
</dbReference>
<proteinExistence type="predicted"/>
<sequence>MKIQQKKITTRGIKFFIKDGKKEIGRAYLYILKNDLHKEPFGFLEDVLVDEKYRGHGLGTNLVQAIIKAAQKHGCYKLICTSRHSRSAVHALYERLGFINHGLEFRIDFFVK</sequence>
<accession>A0A0G0XPT6</accession>
<dbReference type="GO" id="GO:0004343">
    <property type="term" value="F:glucosamine 6-phosphate N-acetyltransferase activity"/>
    <property type="evidence" value="ECO:0007669"/>
    <property type="project" value="TreeGrafter"/>
</dbReference>
<organism evidence="2 3">
    <name type="scientific">Candidatus Magasanikbacteria bacterium GW2011_GWC2_41_17</name>
    <dbReference type="NCBI Taxonomy" id="1619048"/>
    <lineage>
        <taxon>Bacteria</taxon>
        <taxon>Candidatus Magasanikiibacteriota</taxon>
    </lineage>
</organism>
<protein>
    <recommendedName>
        <fullName evidence="1">N-acetyltransferase domain-containing protein</fullName>
    </recommendedName>
</protein>
<reference evidence="2 3" key="1">
    <citation type="journal article" date="2015" name="Nature">
        <title>rRNA introns, odd ribosomes, and small enigmatic genomes across a large radiation of phyla.</title>
        <authorList>
            <person name="Brown C.T."/>
            <person name="Hug L.A."/>
            <person name="Thomas B.C."/>
            <person name="Sharon I."/>
            <person name="Castelle C.J."/>
            <person name="Singh A."/>
            <person name="Wilkins M.J."/>
            <person name="Williams K.H."/>
            <person name="Banfield J.F."/>
        </authorList>
    </citation>
    <scope>NUCLEOTIDE SEQUENCE [LARGE SCALE GENOMIC DNA]</scope>
</reference>
<dbReference type="STRING" id="1619048.UU49_C0015G0005"/>
<evidence type="ECO:0000313" key="3">
    <source>
        <dbReference type="Proteomes" id="UP000034108"/>
    </source>
</evidence>
<evidence type="ECO:0000259" key="1">
    <source>
        <dbReference type="PROSITE" id="PS51186"/>
    </source>
</evidence>
<name>A0A0G0XPT6_9BACT</name>
<feature type="domain" description="N-acetyltransferase" evidence="1">
    <location>
        <begin position="1"/>
        <end position="112"/>
    </location>
</feature>
<dbReference type="Proteomes" id="UP000034108">
    <property type="component" value="Unassembled WGS sequence"/>
</dbReference>
<dbReference type="Pfam" id="PF00583">
    <property type="entry name" value="Acetyltransf_1"/>
    <property type="match status" value="1"/>
</dbReference>
<comment type="caution">
    <text evidence="2">The sequence shown here is derived from an EMBL/GenBank/DDBJ whole genome shotgun (WGS) entry which is preliminary data.</text>
</comment>
<dbReference type="InterPro" id="IPR039143">
    <property type="entry name" value="GNPNAT1-like"/>
</dbReference>
<dbReference type="EMBL" id="LCAV01000015">
    <property type="protein sequence ID" value="KKR98820.1"/>
    <property type="molecule type" value="Genomic_DNA"/>
</dbReference>
<dbReference type="InterPro" id="IPR000182">
    <property type="entry name" value="GNAT_dom"/>
</dbReference>